<sequence>NKNTKLEECQFGYPKELHDSTIIQFNKHNNPKLLLHCNDLLLNPYCHIQLQGWRANVDKKPIISLHAALSYIAKYVAKSEPRLAAFNEMFTTGIYNAKFDKPALKSIQ</sequence>
<evidence type="ECO:0000313" key="2">
    <source>
        <dbReference type="Proteomes" id="UP000789759"/>
    </source>
</evidence>
<proteinExistence type="predicted"/>
<protein>
    <submittedName>
        <fullName evidence="1">13223_t:CDS:1</fullName>
    </submittedName>
</protein>
<name>A0A9N9N673_9GLOM</name>
<evidence type="ECO:0000313" key="1">
    <source>
        <dbReference type="EMBL" id="CAG8706089.1"/>
    </source>
</evidence>
<gene>
    <name evidence="1" type="ORF">CPELLU_LOCUS12084</name>
</gene>
<dbReference type="AlphaFoldDB" id="A0A9N9N673"/>
<comment type="caution">
    <text evidence="1">The sequence shown here is derived from an EMBL/GenBank/DDBJ whole genome shotgun (WGS) entry which is preliminary data.</text>
</comment>
<dbReference type="Proteomes" id="UP000789759">
    <property type="component" value="Unassembled WGS sequence"/>
</dbReference>
<feature type="non-terminal residue" evidence="1">
    <location>
        <position position="1"/>
    </location>
</feature>
<organism evidence="1 2">
    <name type="scientific">Cetraspora pellucida</name>
    <dbReference type="NCBI Taxonomy" id="1433469"/>
    <lineage>
        <taxon>Eukaryota</taxon>
        <taxon>Fungi</taxon>
        <taxon>Fungi incertae sedis</taxon>
        <taxon>Mucoromycota</taxon>
        <taxon>Glomeromycotina</taxon>
        <taxon>Glomeromycetes</taxon>
        <taxon>Diversisporales</taxon>
        <taxon>Gigasporaceae</taxon>
        <taxon>Cetraspora</taxon>
    </lineage>
</organism>
<accession>A0A9N9N673</accession>
<keyword evidence="2" id="KW-1185">Reference proteome</keyword>
<dbReference type="OrthoDB" id="2441295at2759"/>
<dbReference type="EMBL" id="CAJVQA010011314">
    <property type="protein sequence ID" value="CAG8706089.1"/>
    <property type="molecule type" value="Genomic_DNA"/>
</dbReference>
<reference evidence="1" key="1">
    <citation type="submission" date="2021-06" db="EMBL/GenBank/DDBJ databases">
        <authorList>
            <person name="Kallberg Y."/>
            <person name="Tangrot J."/>
            <person name="Rosling A."/>
        </authorList>
    </citation>
    <scope>NUCLEOTIDE SEQUENCE</scope>
    <source>
        <strain evidence="1">FL966</strain>
    </source>
</reference>